<comment type="cofactor">
    <cofactor evidence="1">
        <name>Mg(2+)</name>
        <dbReference type="ChEBI" id="CHEBI:18420"/>
    </cofactor>
</comment>
<dbReference type="PANTHER" id="PTHR47267">
    <property type="match status" value="1"/>
</dbReference>
<organism evidence="6 7">
    <name type="scientific">Buchnera aphidicola</name>
    <name type="common">Hyperomyzus lactucae</name>
    <dbReference type="NCBI Taxonomy" id="1241860"/>
    <lineage>
        <taxon>Bacteria</taxon>
        <taxon>Pseudomonadati</taxon>
        <taxon>Pseudomonadota</taxon>
        <taxon>Gammaproteobacteria</taxon>
        <taxon>Enterobacterales</taxon>
        <taxon>Erwiniaceae</taxon>
        <taxon>Buchnera</taxon>
    </lineage>
</organism>
<dbReference type="EMBL" id="CP034876">
    <property type="protein sequence ID" value="QCI20779.1"/>
    <property type="molecule type" value="Genomic_DNA"/>
</dbReference>
<dbReference type="InterPro" id="IPR000150">
    <property type="entry name" value="Cof"/>
</dbReference>
<dbReference type="Pfam" id="PF08282">
    <property type="entry name" value="Hydrolase_3"/>
    <property type="match status" value="1"/>
</dbReference>
<reference evidence="6 7" key="2">
    <citation type="submission" date="2019-05" db="EMBL/GenBank/DDBJ databases">
        <title>Genome evolution of the obligate endosymbiont Buchnera aphidicola.</title>
        <authorList>
            <person name="Moran N.A."/>
        </authorList>
    </citation>
    <scope>NUCLEOTIDE SEQUENCE [LARGE SCALE GENOMIC DNA]</scope>
    <source>
        <strain evidence="6 7">Hla</strain>
    </source>
</reference>
<dbReference type="SUPFAM" id="SSF56784">
    <property type="entry name" value="HAD-like"/>
    <property type="match status" value="1"/>
</dbReference>
<dbReference type="CDD" id="cd07516">
    <property type="entry name" value="HAD_Pase"/>
    <property type="match status" value="1"/>
</dbReference>
<keyword evidence="3 6" id="KW-0378">Hydrolase</keyword>
<dbReference type="NCBIfam" id="TIGR01484">
    <property type="entry name" value="HAD-SF-IIB"/>
    <property type="match status" value="1"/>
</dbReference>
<sequence>MRRIIAVDLDGTLLSSKNTITEYTKEIIQLLAKKNIFFILASGRHHVDIIEIRDILKIRSFIIASNGAKIYDLDNQLIFSDCLDKEIASQLCKIKYLEKDIITQVYKKNRWFVNNNKVNNKFCSALSSLQYEYFTPDKFAFDNICKIFFTSNNFEKLYILEKKIIDIWGEKVNISFSVPGCLEVVSGKTSKGHGVRLISHLLGIPLDSCIAFGDGMNDLDMLTISGQAYIMKNADSCLKNALPNIEIIDSNNNNGVAKRLDEIFIKHKKI</sequence>
<evidence type="ECO:0000256" key="4">
    <source>
        <dbReference type="ARBA" id="ARBA00022842"/>
    </source>
</evidence>
<keyword evidence="4" id="KW-0460">Magnesium</keyword>
<evidence type="ECO:0000256" key="5">
    <source>
        <dbReference type="ARBA" id="ARBA00034778"/>
    </source>
</evidence>
<dbReference type="InterPro" id="IPR036412">
    <property type="entry name" value="HAD-like_sf"/>
</dbReference>
<proteinExistence type="inferred from homology"/>
<dbReference type="GO" id="GO:0016791">
    <property type="term" value="F:phosphatase activity"/>
    <property type="evidence" value="ECO:0007669"/>
    <property type="project" value="UniProtKB-ARBA"/>
</dbReference>
<dbReference type="Gene3D" id="3.30.1240.10">
    <property type="match status" value="1"/>
</dbReference>
<dbReference type="PANTHER" id="PTHR47267:SF4">
    <property type="entry name" value="PYRIDOXAL PHOSPHATE PHOSPHATASE YIGL"/>
    <property type="match status" value="1"/>
</dbReference>
<dbReference type="SFLD" id="SFLDS00003">
    <property type="entry name" value="Haloacid_Dehalogenase"/>
    <property type="match status" value="1"/>
</dbReference>
<dbReference type="Proteomes" id="UP000298738">
    <property type="component" value="Chromosome"/>
</dbReference>
<evidence type="ECO:0000256" key="1">
    <source>
        <dbReference type="ARBA" id="ARBA00001946"/>
    </source>
</evidence>
<dbReference type="OrthoDB" id="5498330at2"/>
<dbReference type="InterPro" id="IPR023214">
    <property type="entry name" value="HAD_sf"/>
</dbReference>
<gene>
    <name evidence="6" type="ORF">D9V68_00140</name>
</gene>
<name>A0A4D6XXY1_9GAMM</name>
<dbReference type="GO" id="GO:0000287">
    <property type="term" value="F:magnesium ion binding"/>
    <property type="evidence" value="ECO:0007669"/>
    <property type="project" value="UniProtKB-ARBA"/>
</dbReference>
<evidence type="ECO:0000256" key="2">
    <source>
        <dbReference type="ARBA" id="ARBA00022723"/>
    </source>
</evidence>
<evidence type="ECO:0000313" key="7">
    <source>
        <dbReference type="Proteomes" id="UP000298738"/>
    </source>
</evidence>
<dbReference type="PROSITE" id="PS01228">
    <property type="entry name" value="COF_1"/>
    <property type="match status" value="1"/>
</dbReference>
<reference evidence="6 7" key="1">
    <citation type="submission" date="2018-12" db="EMBL/GenBank/DDBJ databases">
        <authorList>
            <person name="Chong R.A."/>
        </authorList>
    </citation>
    <scope>NUCLEOTIDE SEQUENCE [LARGE SCALE GENOMIC DNA]</scope>
    <source>
        <strain evidence="6 7">Hla</strain>
    </source>
</reference>
<dbReference type="NCBIfam" id="TIGR00099">
    <property type="entry name" value="Cof-subfamily"/>
    <property type="match status" value="1"/>
</dbReference>
<dbReference type="InterPro" id="IPR006379">
    <property type="entry name" value="HAD-SF_hydro_IIB"/>
</dbReference>
<dbReference type="AlphaFoldDB" id="A0A4D6XXY1"/>
<dbReference type="Gene3D" id="3.40.50.1000">
    <property type="entry name" value="HAD superfamily/HAD-like"/>
    <property type="match status" value="1"/>
</dbReference>
<accession>A0A4D6XXY1</accession>
<dbReference type="RefSeq" id="WP_158357169.1">
    <property type="nucleotide sequence ID" value="NZ_CP034876.1"/>
</dbReference>
<keyword evidence="2" id="KW-0479">Metal-binding</keyword>
<comment type="similarity">
    <text evidence="5">Belongs to the HAD-like hydrolase superfamily. Cof family.</text>
</comment>
<dbReference type="SFLD" id="SFLDG01140">
    <property type="entry name" value="C2.B:_Phosphomannomutase_and_P"/>
    <property type="match status" value="1"/>
</dbReference>
<evidence type="ECO:0000313" key="6">
    <source>
        <dbReference type="EMBL" id="QCI20779.1"/>
    </source>
</evidence>
<protein>
    <submittedName>
        <fullName evidence="6">Cof-type HAD-IIB family hydrolase</fullName>
    </submittedName>
</protein>
<evidence type="ECO:0000256" key="3">
    <source>
        <dbReference type="ARBA" id="ARBA00022801"/>
    </source>
</evidence>